<gene>
    <name evidence="7" type="ORF">NRB56_55250</name>
</gene>
<evidence type="ECO:0000313" key="7">
    <source>
        <dbReference type="EMBL" id="MQY29931.1"/>
    </source>
</evidence>
<keyword evidence="8" id="KW-1185">Reference proteome</keyword>
<feature type="region of interest" description="Disordered" evidence="5">
    <location>
        <begin position="1"/>
        <end position="29"/>
    </location>
</feature>
<dbReference type="Gene3D" id="1.10.357.10">
    <property type="entry name" value="Tetracycline Repressor, domain 2"/>
    <property type="match status" value="1"/>
</dbReference>
<reference evidence="7 8" key="1">
    <citation type="submission" date="2019-10" db="EMBL/GenBank/DDBJ databases">
        <title>Nocardia macrotermitis sp. nov. and Nocardia aurantia sp. nov., isolated from the gut of fungus growing-termite Macrotermes natalensis.</title>
        <authorList>
            <person name="Benndorf R."/>
            <person name="Schwitalla J."/>
            <person name="Martin K."/>
            <person name="De Beer W."/>
            <person name="Kaster A.-K."/>
            <person name="Vollmers J."/>
            <person name="Poulsen M."/>
            <person name="Beemelmanns C."/>
        </authorList>
    </citation>
    <scope>NUCLEOTIDE SEQUENCE [LARGE SCALE GENOMIC DNA]</scope>
    <source>
        <strain evidence="7 8">RB56</strain>
    </source>
</reference>
<proteinExistence type="predicted"/>
<dbReference type="Pfam" id="PF17754">
    <property type="entry name" value="TetR_C_14"/>
    <property type="match status" value="1"/>
</dbReference>
<dbReference type="AlphaFoldDB" id="A0A7K0DVX2"/>
<name>A0A7K0DVX2_9NOCA</name>
<keyword evidence="2 4" id="KW-0238">DNA-binding</keyword>
<dbReference type="RefSeq" id="WP_227838392.1">
    <property type="nucleotide sequence ID" value="NZ_WEGI01000012.1"/>
</dbReference>
<dbReference type="GO" id="GO:0000976">
    <property type="term" value="F:transcription cis-regulatory region binding"/>
    <property type="evidence" value="ECO:0007669"/>
    <property type="project" value="TreeGrafter"/>
</dbReference>
<evidence type="ECO:0000313" key="8">
    <source>
        <dbReference type="Proteomes" id="UP000431401"/>
    </source>
</evidence>
<dbReference type="GO" id="GO:0003700">
    <property type="term" value="F:DNA-binding transcription factor activity"/>
    <property type="evidence" value="ECO:0007669"/>
    <property type="project" value="TreeGrafter"/>
</dbReference>
<dbReference type="PRINTS" id="PR00455">
    <property type="entry name" value="HTHTETR"/>
</dbReference>
<evidence type="ECO:0000256" key="4">
    <source>
        <dbReference type="PROSITE-ProRule" id="PRU00335"/>
    </source>
</evidence>
<evidence type="ECO:0000256" key="1">
    <source>
        <dbReference type="ARBA" id="ARBA00023015"/>
    </source>
</evidence>
<evidence type="ECO:0000256" key="5">
    <source>
        <dbReference type="SAM" id="MobiDB-lite"/>
    </source>
</evidence>
<sequence>MSADSKAAPPQAHPGPSGMSLRERKKERTRRTIRMEAFRLFRERGYAETTVEQIAAASDISPSTFFRYFPSKEQVVLVDDLDPILIRALEEQPLDLSPLEAFKRAATAIYHSLNAEEFAFEQERVRLVYGVPELRGAMIYELDRTRELMAGLVARRTGRSADSLEVQAFSGAVIGALTIVTDGGELDLDRMVAILEFLQAGMPL</sequence>
<keyword evidence="1" id="KW-0805">Transcription regulation</keyword>
<keyword evidence="3" id="KW-0804">Transcription</keyword>
<dbReference type="Gene3D" id="1.10.10.60">
    <property type="entry name" value="Homeodomain-like"/>
    <property type="match status" value="1"/>
</dbReference>
<accession>A0A7K0DVX2</accession>
<organism evidence="7 8">
    <name type="scientific">Nocardia aurantia</name>
    <dbReference type="NCBI Taxonomy" id="2585199"/>
    <lineage>
        <taxon>Bacteria</taxon>
        <taxon>Bacillati</taxon>
        <taxon>Actinomycetota</taxon>
        <taxon>Actinomycetes</taxon>
        <taxon>Mycobacteriales</taxon>
        <taxon>Nocardiaceae</taxon>
        <taxon>Nocardia</taxon>
    </lineage>
</organism>
<dbReference type="InterPro" id="IPR050109">
    <property type="entry name" value="HTH-type_TetR-like_transc_reg"/>
</dbReference>
<dbReference type="Pfam" id="PF00440">
    <property type="entry name" value="TetR_N"/>
    <property type="match status" value="1"/>
</dbReference>
<dbReference type="SUPFAM" id="SSF46689">
    <property type="entry name" value="Homeodomain-like"/>
    <property type="match status" value="1"/>
</dbReference>
<dbReference type="PANTHER" id="PTHR30055:SF238">
    <property type="entry name" value="MYCOFACTOCIN BIOSYNTHESIS TRANSCRIPTIONAL REGULATOR MFTR-RELATED"/>
    <property type="match status" value="1"/>
</dbReference>
<evidence type="ECO:0000256" key="3">
    <source>
        <dbReference type="ARBA" id="ARBA00023163"/>
    </source>
</evidence>
<comment type="caution">
    <text evidence="7">The sequence shown here is derived from an EMBL/GenBank/DDBJ whole genome shotgun (WGS) entry which is preliminary data.</text>
</comment>
<dbReference type="EMBL" id="WEGI01000012">
    <property type="protein sequence ID" value="MQY29931.1"/>
    <property type="molecule type" value="Genomic_DNA"/>
</dbReference>
<dbReference type="InterPro" id="IPR009057">
    <property type="entry name" value="Homeodomain-like_sf"/>
</dbReference>
<feature type="DNA-binding region" description="H-T-H motif" evidence="4">
    <location>
        <begin position="50"/>
        <end position="69"/>
    </location>
</feature>
<feature type="domain" description="HTH tetR-type" evidence="6">
    <location>
        <begin position="27"/>
        <end position="87"/>
    </location>
</feature>
<evidence type="ECO:0000256" key="2">
    <source>
        <dbReference type="ARBA" id="ARBA00023125"/>
    </source>
</evidence>
<dbReference type="PROSITE" id="PS50977">
    <property type="entry name" value="HTH_TETR_2"/>
    <property type="match status" value="1"/>
</dbReference>
<dbReference type="InterPro" id="IPR041347">
    <property type="entry name" value="MftR_C"/>
</dbReference>
<dbReference type="PANTHER" id="PTHR30055">
    <property type="entry name" value="HTH-TYPE TRANSCRIPTIONAL REGULATOR RUTR"/>
    <property type="match status" value="1"/>
</dbReference>
<dbReference type="InterPro" id="IPR001647">
    <property type="entry name" value="HTH_TetR"/>
</dbReference>
<dbReference type="Proteomes" id="UP000431401">
    <property type="component" value="Unassembled WGS sequence"/>
</dbReference>
<evidence type="ECO:0000259" key="6">
    <source>
        <dbReference type="PROSITE" id="PS50977"/>
    </source>
</evidence>
<protein>
    <recommendedName>
        <fullName evidence="6">HTH tetR-type domain-containing protein</fullName>
    </recommendedName>
</protein>